<dbReference type="GO" id="GO:0006260">
    <property type="term" value="P:DNA replication"/>
    <property type="evidence" value="ECO:0007669"/>
    <property type="project" value="UniProtKB-UniRule"/>
</dbReference>
<evidence type="ECO:0000256" key="3">
    <source>
        <dbReference type="ARBA" id="ARBA00022741"/>
    </source>
</evidence>
<dbReference type="InterPro" id="IPR011890">
    <property type="entry name" value="SMC_prok"/>
</dbReference>
<dbReference type="FunFam" id="3.40.50.300:FF:000901">
    <property type="entry name" value="Chromosome partition protein Smc"/>
    <property type="match status" value="1"/>
</dbReference>
<name>A0A919RF06_9ACTN</name>
<dbReference type="FunFam" id="3.40.50.300:FF:000984">
    <property type="entry name" value="Chromosome partition protein Smc"/>
    <property type="match status" value="1"/>
</dbReference>
<dbReference type="CDD" id="cd03278">
    <property type="entry name" value="ABC_SMC_barmotin"/>
    <property type="match status" value="1"/>
</dbReference>
<keyword evidence="2 7" id="KW-0963">Cytoplasm</keyword>
<dbReference type="Gene3D" id="3.30.70.1620">
    <property type="match status" value="1"/>
</dbReference>
<dbReference type="GO" id="GO:0007062">
    <property type="term" value="P:sister chromatid cohesion"/>
    <property type="evidence" value="ECO:0007669"/>
    <property type="project" value="InterPro"/>
</dbReference>
<dbReference type="InterPro" id="IPR010935">
    <property type="entry name" value="SMC_hinge"/>
</dbReference>
<dbReference type="GO" id="GO:0016887">
    <property type="term" value="F:ATP hydrolysis activity"/>
    <property type="evidence" value="ECO:0007669"/>
    <property type="project" value="InterPro"/>
</dbReference>
<dbReference type="InterPro" id="IPR036277">
    <property type="entry name" value="SMC_hinge_sf"/>
</dbReference>
<dbReference type="SUPFAM" id="SSF52540">
    <property type="entry name" value="P-loop containing nucleoside triphosphate hydrolases"/>
    <property type="match status" value="1"/>
</dbReference>
<dbReference type="InterPro" id="IPR024704">
    <property type="entry name" value="SMC"/>
</dbReference>
<keyword evidence="11" id="KW-1185">Reference proteome</keyword>
<protein>
    <recommendedName>
        <fullName evidence="7">Chromosome partition protein Smc</fullName>
    </recommendedName>
</protein>
<feature type="coiled-coil region" evidence="7">
    <location>
        <begin position="788"/>
        <end position="895"/>
    </location>
</feature>
<dbReference type="GO" id="GO:0005524">
    <property type="term" value="F:ATP binding"/>
    <property type="evidence" value="ECO:0007669"/>
    <property type="project" value="UniProtKB-UniRule"/>
</dbReference>
<dbReference type="RefSeq" id="WP_204025689.1">
    <property type="nucleotide sequence ID" value="NZ_BOOW01000018.1"/>
</dbReference>
<feature type="coiled-coil region" evidence="7">
    <location>
        <begin position="355"/>
        <end position="431"/>
    </location>
</feature>
<comment type="subcellular location">
    <subcellularLocation>
        <location evidence="1 7">Cytoplasm</location>
    </subcellularLocation>
</comment>
<evidence type="ECO:0000256" key="1">
    <source>
        <dbReference type="ARBA" id="ARBA00004496"/>
    </source>
</evidence>
<dbReference type="SUPFAM" id="SSF75553">
    <property type="entry name" value="Smc hinge domain"/>
    <property type="match status" value="2"/>
</dbReference>
<comment type="similarity">
    <text evidence="7">Belongs to the SMC family.</text>
</comment>
<dbReference type="GO" id="GO:0005694">
    <property type="term" value="C:chromosome"/>
    <property type="evidence" value="ECO:0007669"/>
    <property type="project" value="InterPro"/>
</dbReference>
<feature type="region of interest" description="Disordered" evidence="8">
    <location>
        <begin position="596"/>
        <end position="678"/>
    </location>
</feature>
<evidence type="ECO:0000256" key="6">
    <source>
        <dbReference type="ARBA" id="ARBA00023125"/>
    </source>
</evidence>
<sequence length="1332" mass="140702">MYLKNLTLRGFKSFASATALRFEPGITCVVGPNGSGKSNVVDALAWVMGEHSAKSLRGGKMEDVIFAGTSSRPPLGRAEVTLTIDNTDGALPIDYTEVTISRLMFRSGQSEYAINGDTCRLLDIQELLSDSGIGREMHVIVGQGQLDAVLHAGPEDRRAFIEEAAGVLKHRKRKEKALRKLDAMQANLTRVQDLATELRRQLKPLGRQAEIARKAAVIQADLRDARLRLLADDVITLRETLNREAADEAAIAARRGQVEADLAAGQAREAELEIAANEAQPRLAAAQETFFRLSSLRDRLKGLLGLAVERRRHALDDAAVERRGRDPEELEREAAEIREQELMLEAELEHTGDALEAATGRRAGAEAELAEEERRLSALARAAADRREGLAKLRGQVGAARSRAGAAEEEIGRLTAALTAAEERAAAAQADYEAGETAEPDADPALMEELETAQGGLDAAKAALDEARAVVDRAKEAVKAPRAEVAAATAALTAARAADQAAQRAVAALQARKEALELGLAQGADGGAAVLAAGLAGVLGPVAAMVSVRQGAETAIAAVLGTVAEGVAMGSLASAVDALEFLRAKDGGQATLVIANPSARSGEPGGDEHGAHAHGAVPYARDGEPDGDGRAAPHGGDERGGHAHGAVPYARDGEPGGDEHGAQAHGAVPYARGGDGRGGRVHGVVPQAREGGVAGVQSRGRVVTVVGGRRGSVPVDGGVWAGELVSGPEELHAALDRLLGDVVVVDDLQAAREVVESRPELRAVTRAGDLLSAHVTTAGGGASALGVRAALEEAVADLAEAVTRAEEAAAAHEEASAALEGAQAAVEESEAGVGAAQGGVNTAQGGVNAAQAELDRVRARQREADQRAAAVARRLAQLEAAARAARGECERLAAGVASAEQARERDSLGLAELEERLAAAETADELAEEPTTDTRDELDAACAAARQAEMELRLAVRTAEERVRGIAGRADALVRAAHQERRDRAEAAGRRARRKEQAQVALAVVTGVERTLGVLQGSLGAAEAERDEAELARGHIEAELKTVRGAVRELSGELDRLVNRAHGSEVARTEQRLRLEQLEVRALEEFGVEAEALVAEYGPAVPVPVADGGDPVPYSRPEQEKRAKAAERQMTQLGKVNPLALEEFAALEERHGFLSSQLEDLKKSRRDLLTVVKEVDERVETMFASAYEDVAREFEQIFTRVFPGGEGRLTLTAPDDMLTTGVEVEARPPGKKVKRLSLLSGGERSLTAVAFLISIFKARPSPFYVMDEVEAALDDTNTQRLLTLFEELRQSSQLIVITHNKRTMEIADALYGVSMRGDGVTQVVSQRLRETG</sequence>
<proteinExistence type="inferred from homology"/>
<dbReference type="Proteomes" id="UP000606172">
    <property type="component" value="Unassembled WGS sequence"/>
</dbReference>
<feature type="binding site" evidence="7">
    <location>
        <begin position="32"/>
        <end position="39"/>
    </location>
    <ligand>
        <name>ATP</name>
        <dbReference type="ChEBI" id="CHEBI:30616"/>
    </ligand>
</feature>
<accession>A0A919RF06</accession>
<feature type="compositionally biased region" description="Basic and acidic residues" evidence="8">
    <location>
        <begin position="621"/>
        <end position="641"/>
    </location>
</feature>
<dbReference type="SMART" id="SM00968">
    <property type="entry name" value="SMC_hinge"/>
    <property type="match status" value="1"/>
</dbReference>
<keyword evidence="4 7" id="KW-0067">ATP-binding</keyword>
<dbReference type="GO" id="GO:0007059">
    <property type="term" value="P:chromosome segregation"/>
    <property type="evidence" value="ECO:0007669"/>
    <property type="project" value="UniProtKB-UniRule"/>
</dbReference>
<evidence type="ECO:0000256" key="7">
    <source>
        <dbReference type="HAMAP-Rule" id="MF_01894"/>
    </source>
</evidence>
<dbReference type="GO" id="GO:0030261">
    <property type="term" value="P:chromosome condensation"/>
    <property type="evidence" value="ECO:0007669"/>
    <property type="project" value="InterPro"/>
</dbReference>
<feature type="domain" description="SMC hinge" evidence="9">
    <location>
        <begin position="536"/>
        <end position="755"/>
    </location>
</feature>
<reference evidence="10" key="1">
    <citation type="submission" date="2021-01" db="EMBL/GenBank/DDBJ databases">
        <title>Whole genome shotgun sequence of Sinosporangium siamense NBRC 109515.</title>
        <authorList>
            <person name="Komaki H."/>
            <person name="Tamura T."/>
        </authorList>
    </citation>
    <scope>NUCLEOTIDE SEQUENCE</scope>
    <source>
        <strain evidence="10">NBRC 109515</strain>
    </source>
</reference>
<comment type="domain">
    <text evidence="7">Contains large globular domains required for ATP hydrolysis at each terminus and a third globular domain forming a flexible hinge near the middle of the molecule. These domains are separated by coiled-coil structures.</text>
</comment>
<comment type="subunit">
    <text evidence="7">Homodimer.</text>
</comment>
<organism evidence="10 11">
    <name type="scientific">Sinosporangium siamense</name>
    <dbReference type="NCBI Taxonomy" id="1367973"/>
    <lineage>
        <taxon>Bacteria</taxon>
        <taxon>Bacillati</taxon>
        <taxon>Actinomycetota</taxon>
        <taxon>Actinomycetes</taxon>
        <taxon>Streptosporangiales</taxon>
        <taxon>Streptosporangiaceae</taxon>
        <taxon>Sinosporangium</taxon>
    </lineage>
</organism>
<evidence type="ECO:0000256" key="2">
    <source>
        <dbReference type="ARBA" id="ARBA00022490"/>
    </source>
</evidence>
<comment type="function">
    <text evidence="7">Required for chromosome condensation and partitioning.</text>
</comment>
<dbReference type="Pfam" id="PF06470">
    <property type="entry name" value="SMC_hinge"/>
    <property type="match status" value="2"/>
</dbReference>
<dbReference type="InterPro" id="IPR003395">
    <property type="entry name" value="RecF/RecN/SMC_N"/>
</dbReference>
<dbReference type="Pfam" id="PF02463">
    <property type="entry name" value="SMC_N"/>
    <property type="match status" value="1"/>
</dbReference>
<keyword evidence="3 7" id="KW-0547">Nucleotide-binding</keyword>
<feature type="coiled-coil region" evidence="7">
    <location>
        <begin position="1019"/>
        <end position="1060"/>
    </location>
</feature>
<dbReference type="GO" id="GO:0003677">
    <property type="term" value="F:DNA binding"/>
    <property type="evidence" value="ECO:0007669"/>
    <property type="project" value="UniProtKB-UniRule"/>
</dbReference>
<dbReference type="InterPro" id="IPR027417">
    <property type="entry name" value="P-loop_NTPase"/>
</dbReference>
<evidence type="ECO:0000256" key="4">
    <source>
        <dbReference type="ARBA" id="ARBA00022840"/>
    </source>
</evidence>
<evidence type="ECO:0000313" key="11">
    <source>
        <dbReference type="Proteomes" id="UP000606172"/>
    </source>
</evidence>
<keyword evidence="5 7" id="KW-0175">Coiled coil</keyword>
<dbReference type="Gene3D" id="3.40.50.300">
    <property type="entry name" value="P-loop containing nucleotide triphosphate hydrolases"/>
    <property type="match status" value="2"/>
</dbReference>
<keyword evidence="6 7" id="KW-0238">DNA-binding</keyword>
<gene>
    <name evidence="7" type="primary">smc</name>
    <name evidence="10" type="ORF">Ssi02_29220</name>
</gene>
<evidence type="ECO:0000313" key="10">
    <source>
        <dbReference type="EMBL" id="GII92691.1"/>
    </source>
</evidence>
<evidence type="ECO:0000256" key="8">
    <source>
        <dbReference type="SAM" id="MobiDB-lite"/>
    </source>
</evidence>
<evidence type="ECO:0000259" key="9">
    <source>
        <dbReference type="SMART" id="SM00968"/>
    </source>
</evidence>
<dbReference type="HAMAP" id="MF_01894">
    <property type="entry name" value="Smc_prok"/>
    <property type="match status" value="1"/>
</dbReference>
<feature type="coiled-coil region" evidence="7">
    <location>
        <begin position="167"/>
        <end position="201"/>
    </location>
</feature>
<dbReference type="EMBL" id="BOOW01000018">
    <property type="protein sequence ID" value="GII92691.1"/>
    <property type="molecule type" value="Genomic_DNA"/>
</dbReference>
<comment type="caution">
    <text evidence="10">The sequence shown here is derived from an EMBL/GenBank/DDBJ whole genome shotgun (WGS) entry which is preliminary data.</text>
</comment>
<feature type="compositionally biased region" description="Basic and acidic residues" evidence="8">
    <location>
        <begin position="651"/>
        <end position="662"/>
    </location>
</feature>
<evidence type="ECO:0000256" key="5">
    <source>
        <dbReference type="ARBA" id="ARBA00023054"/>
    </source>
</evidence>
<dbReference type="Gene3D" id="1.20.1060.20">
    <property type="match status" value="1"/>
</dbReference>
<dbReference type="PANTHER" id="PTHR43977">
    <property type="entry name" value="STRUCTURAL MAINTENANCE OF CHROMOSOMES PROTEIN 3"/>
    <property type="match status" value="1"/>
</dbReference>
<dbReference type="GO" id="GO:0005737">
    <property type="term" value="C:cytoplasm"/>
    <property type="evidence" value="ECO:0007669"/>
    <property type="project" value="UniProtKB-SubCell"/>
</dbReference>
<dbReference type="PIRSF" id="PIRSF005719">
    <property type="entry name" value="SMC"/>
    <property type="match status" value="1"/>
</dbReference>